<name>A0A2M9HFV7_9BIFI</name>
<accession>A0A2M9HFV7</accession>
<evidence type="ECO:0000259" key="2">
    <source>
        <dbReference type="Pfam" id="PF20434"/>
    </source>
</evidence>
<dbReference type="InterPro" id="IPR029058">
    <property type="entry name" value="AB_hydrolase_fold"/>
</dbReference>
<dbReference type="Proteomes" id="UP000231451">
    <property type="component" value="Unassembled WGS sequence"/>
</dbReference>
<organism evidence="3 4">
    <name type="scientific">Bifidobacterium simiarum</name>
    <dbReference type="NCBI Taxonomy" id="2045441"/>
    <lineage>
        <taxon>Bacteria</taxon>
        <taxon>Bacillati</taxon>
        <taxon>Actinomycetota</taxon>
        <taxon>Actinomycetes</taxon>
        <taxon>Bifidobacteriales</taxon>
        <taxon>Bifidobacteriaceae</taxon>
        <taxon>Bifidobacterium</taxon>
    </lineage>
</organism>
<evidence type="ECO:0000256" key="1">
    <source>
        <dbReference type="ARBA" id="ARBA00022801"/>
    </source>
</evidence>
<dbReference type="GO" id="GO:0016787">
    <property type="term" value="F:hydrolase activity"/>
    <property type="evidence" value="ECO:0007669"/>
    <property type="project" value="UniProtKB-KW"/>
</dbReference>
<evidence type="ECO:0000313" key="3">
    <source>
        <dbReference type="EMBL" id="PJM75714.1"/>
    </source>
</evidence>
<comment type="caution">
    <text evidence="3">The sequence shown here is derived from an EMBL/GenBank/DDBJ whole genome shotgun (WGS) entry which is preliminary data.</text>
</comment>
<feature type="domain" description="BD-FAE-like" evidence="2">
    <location>
        <begin position="91"/>
        <end position="198"/>
    </location>
</feature>
<dbReference type="RefSeq" id="WP_100512718.1">
    <property type="nucleotide sequence ID" value="NZ_PEBK01000003.1"/>
</dbReference>
<protein>
    <submittedName>
        <fullName evidence="3">Esterase</fullName>
    </submittedName>
</protein>
<dbReference type="AlphaFoldDB" id="A0A2M9HFV7"/>
<dbReference type="PANTHER" id="PTHR48081">
    <property type="entry name" value="AB HYDROLASE SUPERFAMILY PROTEIN C4A8.06C"/>
    <property type="match status" value="1"/>
</dbReference>
<dbReference type="Pfam" id="PF20434">
    <property type="entry name" value="BD-FAE"/>
    <property type="match status" value="1"/>
</dbReference>
<keyword evidence="4" id="KW-1185">Reference proteome</keyword>
<dbReference type="InterPro" id="IPR049492">
    <property type="entry name" value="BD-FAE-like_dom"/>
</dbReference>
<dbReference type="Gene3D" id="3.40.50.1820">
    <property type="entry name" value="alpha/beta hydrolase"/>
    <property type="match status" value="1"/>
</dbReference>
<reference evidence="3 4" key="1">
    <citation type="submission" date="2017-10" db="EMBL/GenBank/DDBJ databases">
        <title>Draft genome sequences of strains TRE 1, TRE 9, TRE H and TRI 7, isolated from tamarins, belonging to four potential novel Bifidobacterium species.</title>
        <authorList>
            <person name="Mattarelli P."/>
            <person name="Modesto M."/>
            <person name="Puglisi E."/>
            <person name="Morelli L."/>
            <person name="Spezio C."/>
            <person name="Bonetti A."/>
            <person name="Sandri C."/>
        </authorList>
    </citation>
    <scope>NUCLEOTIDE SEQUENCE [LARGE SCALE GENOMIC DNA]</scope>
    <source>
        <strain evidence="4">TRI7</strain>
    </source>
</reference>
<proteinExistence type="predicted"/>
<dbReference type="SUPFAM" id="SSF53474">
    <property type="entry name" value="alpha/beta-Hydrolases"/>
    <property type="match status" value="1"/>
</dbReference>
<evidence type="ECO:0000313" key="4">
    <source>
        <dbReference type="Proteomes" id="UP000231451"/>
    </source>
</evidence>
<sequence>MTASIWTEPPRLVTPEGVPYETWTEIDGDLGDLPVPLATAIARFRLAFARGDESRVPYWQVPDGVDVIADLPYADDADGDGDADPVRGHRLDLYLPHEAVVRGGHTLPVYVDIHGGGFVYGYKELNRNFCVNLAARGFAVFSLNYRPAPQTDLIGQLRDVNRALAWIRDHRGEYPIAQDGVWLTGDSAGACLAFLTTAIERPSAASVGASAGLSTGLSSVAKSLGITPSGIGVNGAALVSGVYDIARYVPPESGEYGAGVRGGLTGDPQSIMDVLAEPFYGCLRGAGRGVIDTGRIVRSVDLPPIFLNTSSDDFIESETLKLAVMLAEQGVDFELHDWKTAKAETLGHVFPVCMSWLPESQRVLDLIRDFTYARL</sequence>
<keyword evidence="1" id="KW-0378">Hydrolase</keyword>
<gene>
    <name evidence="3" type="ORF">CSQ87_04435</name>
</gene>
<dbReference type="OrthoDB" id="9803828at2"/>
<dbReference type="InterPro" id="IPR050300">
    <property type="entry name" value="GDXG_lipolytic_enzyme"/>
</dbReference>
<dbReference type="EMBL" id="PEBK01000003">
    <property type="protein sequence ID" value="PJM75714.1"/>
    <property type="molecule type" value="Genomic_DNA"/>
</dbReference>